<evidence type="ECO:0000313" key="5">
    <source>
        <dbReference type="Proteomes" id="UP001251528"/>
    </source>
</evidence>
<dbReference type="AlphaFoldDB" id="A0AAJ0G298"/>
<evidence type="ECO:0008006" key="6">
    <source>
        <dbReference type="Google" id="ProtNLM"/>
    </source>
</evidence>
<dbReference type="PANTHER" id="PTHR10039">
    <property type="entry name" value="AMELOGENIN"/>
    <property type="match status" value="1"/>
</dbReference>
<dbReference type="Pfam" id="PF25053">
    <property type="entry name" value="DUF7791"/>
    <property type="match status" value="1"/>
</dbReference>
<dbReference type="SUPFAM" id="SSF52540">
    <property type="entry name" value="P-loop containing nucleoside triphosphate hydrolases"/>
    <property type="match status" value="1"/>
</dbReference>
<keyword evidence="1" id="KW-0677">Repeat</keyword>
<accession>A0AAJ0G298</accession>
<dbReference type="Gene3D" id="3.40.50.300">
    <property type="entry name" value="P-loop containing nucleotide triphosphate hydrolases"/>
    <property type="match status" value="1"/>
</dbReference>
<evidence type="ECO:0000313" key="4">
    <source>
        <dbReference type="EMBL" id="KAK2616207.1"/>
    </source>
</evidence>
<dbReference type="InterPro" id="IPR056884">
    <property type="entry name" value="NPHP3-like_N"/>
</dbReference>
<sequence length="904" mass="102018">MDFAVISAASHACHVAQFIDSASKALSVIESLQSGEKIDSLGKHVDDLTAALSNHGRHLQLSPDPNTAMLSNEDEIFLRLGSQCQQLSSPLLASLQHIELESTLPDASKTLGNLAGFNRLQTILDGMRQDLNQALAKNMWLAIAQIVRELGAKCSRLGANRAAEIERLASAIDAHFKEENFKESDDERNLETWLKVRSCVETAAGISAEQNILASLQFWTMDRRKGLISKEHDNTFEWVLRPNKSKHVSGSDSSFLDWLGRDVPLYWISGKPGSGKSTLMKFIAENPKTMDALKGWAKDDTLITAAFYFWSSAKDPLQKSDTGLLRSILFQILRQCPDLIQHAYPQQWHDRCRSPETLSRFSRRGHTTPDLLAAYQRMSTRLHAEKVKFCFFIDGLDEYDGEPTDVIRLIELLNRTENLKTCVSSRQWAAFEAIFGGDNPWKLYVHELTKGDMTLYVEDLMCNNEKFAQVKKSGDAEQTQHLINIIVAKAEGVFLWVFLVVRDLLRAVGRTDQIEQIQDRLMTIPNDLDNYFKKMFETVEQQMRGTTAHIFEVALDAVERLPLLCYSFLQNSSVDEVFVAKLEPLPRRTTIKMLRETEKLLEVYSQGLLSAVGVVDAEDSPSSELTEHRMLFEFRVDFIHRTVADFLRTADMRKLLKSWSAPLFNADFEICKATLATLKVTAPTTAMVQDVSRVPSILHVFMSHAKELEGDPQTKVLDQALSTLASHSETLSELPMLTLGPGNYWASDASFNFAFLYHCVSYGLADYVERTMSRVKFHESPSGLLSGCFSWDSRVRMTAFTVNANAIERLLQRGLDPNLQWGDRAFSFWQQLLTSTYSRHLKGVVSQADCDAVKCTVSHGADMEASVEVFAGRKMDSPRAAEIVEKVLPREQYIALRLERREQL</sequence>
<evidence type="ECO:0000259" key="2">
    <source>
        <dbReference type="Pfam" id="PF24883"/>
    </source>
</evidence>
<proteinExistence type="predicted"/>
<dbReference type="Pfam" id="PF24883">
    <property type="entry name" value="NPHP3_N"/>
    <property type="match status" value="1"/>
</dbReference>
<comment type="caution">
    <text evidence="4">The sequence shown here is derived from an EMBL/GenBank/DDBJ whole genome shotgun (WGS) entry which is preliminary data.</text>
</comment>
<feature type="domain" description="DUF7791" evidence="3">
    <location>
        <begin position="535"/>
        <end position="686"/>
    </location>
</feature>
<evidence type="ECO:0000259" key="3">
    <source>
        <dbReference type="Pfam" id="PF25053"/>
    </source>
</evidence>
<dbReference type="EMBL" id="JASWJB010000008">
    <property type="protein sequence ID" value="KAK2616207.1"/>
    <property type="molecule type" value="Genomic_DNA"/>
</dbReference>
<keyword evidence="5" id="KW-1185">Reference proteome</keyword>
<dbReference type="PANTHER" id="PTHR10039:SF5">
    <property type="entry name" value="NACHT DOMAIN-CONTAINING PROTEIN"/>
    <property type="match status" value="1"/>
</dbReference>
<reference evidence="4" key="1">
    <citation type="submission" date="2023-06" db="EMBL/GenBank/DDBJ databases">
        <title>Conoideocrella luteorostrata (Hypocreales: Clavicipitaceae), a potential biocontrol fungus for elongate hemlock scale in United States Christmas tree production areas.</title>
        <authorList>
            <person name="Barrett H."/>
            <person name="Lovett B."/>
            <person name="Macias A.M."/>
            <person name="Stajich J.E."/>
            <person name="Kasson M.T."/>
        </authorList>
    </citation>
    <scope>NUCLEOTIDE SEQUENCE</scope>
    <source>
        <strain evidence="4">ARSEF 14590</strain>
    </source>
</reference>
<evidence type="ECO:0000256" key="1">
    <source>
        <dbReference type="ARBA" id="ARBA00022737"/>
    </source>
</evidence>
<name>A0AAJ0G298_9HYPO</name>
<feature type="domain" description="Nephrocystin 3-like N-terminal" evidence="2">
    <location>
        <begin position="252"/>
        <end position="426"/>
    </location>
</feature>
<organism evidence="4 5">
    <name type="scientific">Conoideocrella luteorostrata</name>
    <dbReference type="NCBI Taxonomy" id="1105319"/>
    <lineage>
        <taxon>Eukaryota</taxon>
        <taxon>Fungi</taxon>
        <taxon>Dikarya</taxon>
        <taxon>Ascomycota</taxon>
        <taxon>Pezizomycotina</taxon>
        <taxon>Sordariomycetes</taxon>
        <taxon>Hypocreomycetidae</taxon>
        <taxon>Hypocreales</taxon>
        <taxon>Clavicipitaceae</taxon>
        <taxon>Conoideocrella</taxon>
    </lineage>
</organism>
<dbReference type="InterPro" id="IPR027417">
    <property type="entry name" value="P-loop_NTPase"/>
</dbReference>
<dbReference type="InterPro" id="IPR056693">
    <property type="entry name" value="DUF7791"/>
</dbReference>
<protein>
    <recommendedName>
        <fullName evidence="6">NACHT domain-containing protein</fullName>
    </recommendedName>
</protein>
<dbReference type="Proteomes" id="UP001251528">
    <property type="component" value="Unassembled WGS sequence"/>
</dbReference>
<gene>
    <name evidence="4" type="ORF">QQS21_000839</name>
</gene>